<dbReference type="GO" id="GO:0004407">
    <property type="term" value="F:histone deacetylase activity"/>
    <property type="evidence" value="ECO:0007669"/>
    <property type="project" value="InterPro"/>
</dbReference>
<evidence type="ECO:0000313" key="3">
    <source>
        <dbReference type="Proteomes" id="UP001174909"/>
    </source>
</evidence>
<dbReference type="InterPro" id="IPR003084">
    <property type="entry name" value="HDAC_I/II"/>
</dbReference>
<dbReference type="Proteomes" id="UP001174909">
    <property type="component" value="Unassembled WGS sequence"/>
</dbReference>
<dbReference type="InterPro" id="IPR037138">
    <property type="entry name" value="His_deacetylse_dom_sf"/>
</dbReference>
<dbReference type="InterPro" id="IPR023696">
    <property type="entry name" value="Ureohydrolase_dom_sf"/>
</dbReference>
<evidence type="ECO:0000259" key="1">
    <source>
        <dbReference type="Pfam" id="PF00850"/>
    </source>
</evidence>
<proteinExistence type="predicted"/>
<dbReference type="EMBL" id="CASHTH010004457">
    <property type="protein sequence ID" value="CAI8057582.1"/>
    <property type="molecule type" value="Genomic_DNA"/>
</dbReference>
<dbReference type="GO" id="GO:0031507">
    <property type="term" value="P:heterochromatin formation"/>
    <property type="evidence" value="ECO:0007669"/>
    <property type="project" value="TreeGrafter"/>
</dbReference>
<dbReference type="PANTHER" id="PTHR10625:SF10">
    <property type="entry name" value="HISTONE DEACETYLASE HDAC1"/>
    <property type="match status" value="1"/>
</dbReference>
<dbReference type="AlphaFoldDB" id="A0AA35XMX4"/>
<keyword evidence="3" id="KW-1185">Reference proteome</keyword>
<accession>A0AA35XMX4</accession>
<comment type="caution">
    <text evidence="2">The sequence shown here is derived from an EMBL/GenBank/DDBJ whole genome shotgun (WGS) entry which is preliminary data.</text>
</comment>
<name>A0AA35XMX4_GEOBA</name>
<sequence length="120" mass="13883">MRVCPPRPQRPHPAVYEEMTRYHSDDYIRFLRTIRPDNINEYTKQMQRFNVGEDCPVFDGMYEFCQLSSGGSIAGAVKLNKQETDIAVNWSRGLHHAKRSETSGFCYVNDIVLAILELLK</sequence>
<dbReference type="GO" id="GO:0016581">
    <property type="term" value="C:NuRD complex"/>
    <property type="evidence" value="ECO:0007669"/>
    <property type="project" value="TreeGrafter"/>
</dbReference>
<dbReference type="SUPFAM" id="SSF52768">
    <property type="entry name" value="Arginase/deacetylase"/>
    <property type="match status" value="1"/>
</dbReference>
<reference evidence="2" key="1">
    <citation type="submission" date="2023-03" db="EMBL/GenBank/DDBJ databases">
        <authorList>
            <person name="Steffen K."/>
            <person name="Cardenas P."/>
        </authorList>
    </citation>
    <scope>NUCLEOTIDE SEQUENCE</scope>
</reference>
<gene>
    <name evidence="2" type="ORF">GBAR_LOCUS31386</name>
</gene>
<organism evidence="2 3">
    <name type="scientific">Geodia barretti</name>
    <name type="common">Barrett's horny sponge</name>
    <dbReference type="NCBI Taxonomy" id="519541"/>
    <lineage>
        <taxon>Eukaryota</taxon>
        <taxon>Metazoa</taxon>
        <taxon>Porifera</taxon>
        <taxon>Demospongiae</taxon>
        <taxon>Heteroscleromorpha</taxon>
        <taxon>Tetractinellida</taxon>
        <taxon>Astrophorina</taxon>
        <taxon>Geodiidae</taxon>
        <taxon>Geodia</taxon>
    </lineage>
</organism>
<feature type="domain" description="Histone deacetylase" evidence="1">
    <location>
        <begin position="10"/>
        <end position="119"/>
    </location>
</feature>
<protein>
    <submittedName>
        <fullName evidence="2">Histone deacetylase 1</fullName>
    </submittedName>
</protein>
<evidence type="ECO:0000313" key="2">
    <source>
        <dbReference type="EMBL" id="CAI8057582.1"/>
    </source>
</evidence>
<dbReference type="PANTHER" id="PTHR10625">
    <property type="entry name" value="HISTONE DEACETYLASE HDAC1-RELATED"/>
    <property type="match status" value="1"/>
</dbReference>
<dbReference type="Gene3D" id="3.40.800.20">
    <property type="entry name" value="Histone deacetylase domain"/>
    <property type="match status" value="1"/>
</dbReference>
<dbReference type="Pfam" id="PF00850">
    <property type="entry name" value="Hist_deacetyl"/>
    <property type="match status" value="1"/>
</dbReference>
<dbReference type="PRINTS" id="PR01271">
    <property type="entry name" value="HISDACETLASE"/>
</dbReference>
<dbReference type="InterPro" id="IPR023801">
    <property type="entry name" value="His_deacetylse_dom"/>
</dbReference>